<reference evidence="3" key="1">
    <citation type="submission" date="2017-01" db="EMBL/GenBank/DDBJ databases">
        <authorList>
            <person name="Varghese N."/>
            <person name="Submissions S."/>
        </authorList>
    </citation>
    <scope>NUCLEOTIDE SEQUENCE [LARGE SCALE GENOMIC DNA]</scope>
    <source>
        <strain evidence="3">LP100</strain>
    </source>
</reference>
<dbReference type="AlphaFoldDB" id="A0A1R3XBZ1"/>
<feature type="region of interest" description="Disordered" evidence="1">
    <location>
        <begin position="28"/>
        <end position="101"/>
    </location>
</feature>
<evidence type="ECO:0008006" key="4">
    <source>
        <dbReference type="Google" id="ProtNLM"/>
    </source>
</evidence>
<evidence type="ECO:0000256" key="1">
    <source>
        <dbReference type="SAM" id="MobiDB-lite"/>
    </source>
</evidence>
<evidence type="ECO:0000313" key="2">
    <source>
        <dbReference type="EMBL" id="SIT88823.1"/>
    </source>
</evidence>
<protein>
    <recommendedName>
        <fullName evidence="4">Lipoprotein</fullName>
    </recommendedName>
</protein>
<dbReference type="Proteomes" id="UP000187181">
    <property type="component" value="Unassembled WGS sequence"/>
</dbReference>
<accession>A0A1R3XBZ1</accession>
<proteinExistence type="predicted"/>
<name>A0A1R3XBZ1_9BACT</name>
<keyword evidence="3" id="KW-1185">Reference proteome</keyword>
<sequence>MNKNVLAVFAAVCGLFMISCDTPKDLRPGAKVSNDTVPPGMRGTNNVSDAGGETATAHGAEGHDAKQEIMPNHDQGANTIQPGDSVRESAVTNSAAGADKQ</sequence>
<dbReference type="RefSeq" id="WP_076668261.1">
    <property type="nucleotide sequence ID" value="NZ_FTPP01000002.1"/>
</dbReference>
<dbReference type="PROSITE" id="PS51257">
    <property type="entry name" value="PROKAR_LIPOPROTEIN"/>
    <property type="match status" value="1"/>
</dbReference>
<dbReference type="OrthoDB" id="887022at2"/>
<organism evidence="2 3">
    <name type="scientific">Pontibacter indicus</name>
    <dbReference type="NCBI Taxonomy" id="1317125"/>
    <lineage>
        <taxon>Bacteria</taxon>
        <taxon>Pseudomonadati</taxon>
        <taxon>Bacteroidota</taxon>
        <taxon>Cytophagia</taxon>
        <taxon>Cytophagales</taxon>
        <taxon>Hymenobacteraceae</taxon>
        <taxon>Pontibacter</taxon>
    </lineage>
</organism>
<evidence type="ECO:0000313" key="3">
    <source>
        <dbReference type="Proteomes" id="UP000187181"/>
    </source>
</evidence>
<dbReference type="STRING" id="1317125.SAMN05444128_1914"/>
<feature type="compositionally biased region" description="Low complexity" evidence="1">
    <location>
        <begin position="50"/>
        <end position="59"/>
    </location>
</feature>
<gene>
    <name evidence="2" type="ORF">SAMN05444128_1914</name>
</gene>
<dbReference type="EMBL" id="FTPP01000002">
    <property type="protein sequence ID" value="SIT88823.1"/>
    <property type="molecule type" value="Genomic_DNA"/>
</dbReference>